<organism evidence="1">
    <name type="scientific">Siphoviridae sp. ctlgF9</name>
    <dbReference type="NCBI Taxonomy" id="2825649"/>
    <lineage>
        <taxon>Viruses</taxon>
        <taxon>Duplodnaviria</taxon>
        <taxon>Heunggongvirae</taxon>
        <taxon>Uroviricota</taxon>
        <taxon>Caudoviricetes</taxon>
    </lineage>
</organism>
<name>A0A8S5PVQ4_9CAUD</name>
<accession>A0A8S5PVQ4</accession>
<evidence type="ECO:0000313" key="1">
    <source>
        <dbReference type="EMBL" id="DAE10649.1"/>
    </source>
</evidence>
<reference evidence="1" key="1">
    <citation type="journal article" date="2021" name="Proc. Natl. Acad. Sci. U.S.A.">
        <title>A Catalog of Tens of Thousands of Viruses from Human Metagenomes Reveals Hidden Associations with Chronic Diseases.</title>
        <authorList>
            <person name="Tisza M.J."/>
            <person name="Buck C.B."/>
        </authorList>
    </citation>
    <scope>NUCLEOTIDE SEQUENCE</scope>
    <source>
        <strain evidence="1">CtlgF9</strain>
    </source>
</reference>
<dbReference type="EMBL" id="BK015517">
    <property type="protein sequence ID" value="DAE10649.1"/>
    <property type="molecule type" value="Genomic_DNA"/>
</dbReference>
<proteinExistence type="predicted"/>
<protein>
    <submittedName>
        <fullName evidence="1">Uncharacterized protein</fullName>
    </submittedName>
</protein>
<sequence>MKADEIMEIVRKWAVDNLNDVLYDGKDGDISAPDFLDDIKIFMIGRLR</sequence>